<sequence>MAERFREDPIGAELEKSENAFDEIFSMVDRNMPKEEIDDKVQNVIEYLRRIRDPRIATRFLDMEFDLVNRDWRFDARKRLMLKQIIWNIRDSLTPAPLPTPAQPNFIETRESLPASVTIRLIWGQIERNILWKWKKMLHLNSVSNPITVLNKWELAENILKFSEKTWSFLKWAETVELSFYYDTESGLIKIFSKDRFSGEQQLLDTVILGRRRRSSDSKIILPDWWYIIVDFKW</sequence>
<dbReference type="EMBL" id="AMFJ01000162">
    <property type="protein sequence ID" value="EKE29493.1"/>
    <property type="molecule type" value="Genomic_DNA"/>
</dbReference>
<name>K2G2R0_9BACT</name>
<proteinExistence type="predicted"/>
<gene>
    <name evidence="1" type="ORF">ACD_2C00162G0003</name>
</gene>
<protein>
    <submittedName>
        <fullName evidence="1">Uncharacterized protein</fullName>
    </submittedName>
</protein>
<organism evidence="1">
    <name type="scientific">uncultured bacterium</name>
    <name type="common">gcode 4</name>
    <dbReference type="NCBI Taxonomy" id="1234023"/>
    <lineage>
        <taxon>Bacteria</taxon>
        <taxon>environmental samples</taxon>
    </lineage>
</organism>
<evidence type="ECO:0000313" key="1">
    <source>
        <dbReference type="EMBL" id="EKE29493.1"/>
    </source>
</evidence>
<accession>K2G2R0</accession>
<reference evidence="1" key="1">
    <citation type="journal article" date="2012" name="Science">
        <title>Fermentation, hydrogen, and sulfur metabolism in multiple uncultivated bacterial phyla.</title>
        <authorList>
            <person name="Wrighton K.C."/>
            <person name="Thomas B.C."/>
            <person name="Sharon I."/>
            <person name="Miller C.S."/>
            <person name="Castelle C.J."/>
            <person name="VerBerkmoes N.C."/>
            <person name="Wilkins M.J."/>
            <person name="Hettich R.L."/>
            <person name="Lipton M.S."/>
            <person name="Williams K.H."/>
            <person name="Long P.E."/>
            <person name="Banfield J.F."/>
        </authorList>
    </citation>
    <scope>NUCLEOTIDE SEQUENCE [LARGE SCALE GENOMIC DNA]</scope>
</reference>
<dbReference type="AlphaFoldDB" id="K2G2R0"/>
<comment type="caution">
    <text evidence="1">The sequence shown here is derived from an EMBL/GenBank/DDBJ whole genome shotgun (WGS) entry which is preliminary data.</text>
</comment>